<name>A0A2M7IMR1_9BACT</name>
<sequence>MAEKQEVIVFFPLANDVVSDPVSGIWIEIGPNAKKRISDMVDFYSLVYGSFTKTNHEVCLFAAGTDIRHAKGKTLGTLAYEYFAKEDCFLETIVNSVDKNIYGTKPEIIWGVNKVLEKYPPDRFKVAIVLGTQKRHMPRVRTIVSWYCPKTVDYVFFVTGQTKEIPLWREGLSWIKLYLGDGKVAELIQKLRRAFPDKFDQA</sequence>
<dbReference type="Proteomes" id="UP000230837">
    <property type="component" value="Unassembled WGS sequence"/>
</dbReference>
<gene>
    <name evidence="1" type="ORF">COZ82_03875</name>
</gene>
<proteinExistence type="predicted"/>
<evidence type="ECO:0000313" key="1">
    <source>
        <dbReference type="EMBL" id="PIW96646.1"/>
    </source>
</evidence>
<reference evidence="2" key="1">
    <citation type="submission" date="2017-09" db="EMBL/GenBank/DDBJ databases">
        <title>Depth-based differentiation of microbial function through sediment-hosted aquifers and enrichment of novel symbionts in the deep terrestrial subsurface.</title>
        <authorList>
            <person name="Probst A.J."/>
            <person name="Ladd B."/>
            <person name="Jarett J.K."/>
            <person name="Geller-Mcgrath D.E."/>
            <person name="Sieber C.M.K."/>
            <person name="Emerson J.B."/>
            <person name="Anantharaman K."/>
            <person name="Thomas B.C."/>
            <person name="Malmstrom R."/>
            <person name="Stieglmeier M."/>
            <person name="Klingl A."/>
            <person name="Woyke T."/>
            <person name="Ryan C.M."/>
            <person name="Banfield J.F."/>
        </authorList>
    </citation>
    <scope>NUCLEOTIDE SEQUENCE [LARGE SCALE GENOMIC DNA]</scope>
</reference>
<dbReference type="EMBL" id="PFHR01000206">
    <property type="protein sequence ID" value="PIW96646.1"/>
    <property type="molecule type" value="Genomic_DNA"/>
</dbReference>
<comment type="caution">
    <text evidence="1">The sequence shown here is derived from an EMBL/GenBank/DDBJ whole genome shotgun (WGS) entry which is preliminary data.</text>
</comment>
<protein>
    <recommendedName>
        <fullName evidence="3">DUF218 domain-containing protein</fullName>
    </recommendedName>
</protein>
<organism evidence="1 2">
    <name type="scientific">Candidatus Kaiserbacteria bacterium CG_4_8_14_3_um_filter_38_9</name>
    <dbReference type="NCBI Taxonomy" id="1974599"/>
    <lineage>
        <taxon>Bacteria</taxon>
        <taxon>Candidatus Kaiseribacteriota</taxon>
    </lineage>
</organism>
<evidence type="ECO:0000313" key="2">
    <source>
        <dbReference type="Proteomes" id="UP000230837"/>
    </source>
</evidence>
<accession>A0A2M7IMR1</accession>
<evidence type="ECO:0008006" key="3">
    <source>
        <dbReference type="Google" id="ProtNLM"/>
    </source>
</evidence>
<dbReference type="AlphaFoldDB" id="A0A2M7IMR1"/>